<gene>
    <name evidence="1" type="ORF">IEQ34_000559</name>
</gene>
<protein>
    <submittedName>
        <fullName evidence="1">Uncharacterized protein</fullName>
    </submittedName>
</protein>
<comment type="caution">
    <text evidence="1">The sequence shown here is derived from an EMBL/GenBank/DDBJ whole genome shotgun (WGS) entry which is preliminary data.</text>
</comment>
<reference evidence="1 2" key="1">
    <citation type="journal article" date="2021" name="Hortic Res">
        <title>Chromosome-scale assembly of the Dendrobium chrysotoxum genome enhances the understanding of orchid evolution.</title>
        <authorList>
            <person name="Zhang Y."/>
            <person name="Zhang G.Q."/>
            <person name="Zhang D."/>
            <person name="Liu X.D."/>
            <person name="Xu X.Y."/>
            <person name="Sun W.H."/>
            <person name="Yu X."/>
            <person name="Zhu X."/>
            <person name="Wang Z.W."/>
            <person name="Zhao X."/>
            <person name="Zhong W.Y."/>
            <person name="Chen H."/>
            <person name="Yin W.L."/>
            <person name="Huang T."/>
            <person name="Niu S.C."/>
            <person name="Liu Z.J."/>
        </authorList>
    </citation>
    <scope>NUCLEOTIDE SEQUENCE [LARGE SCALE GENOMIC DNA]</scope>
    <source>
        <strain evidence="1">Lindl</strain>
    </source>
</reference>
<accession>A0AAV7HNV9</accession>
<dbReference type="Proteomes" id="UP000775213">
    <property type="component" value="Unassembled WGS sequence"/>
</dbReference>
<dbReference type="AlphaFoldDB" id="A0AAV7HNV9"/>
<evidence type="ECO:0000313" key="1">
    <source>
        <dbReference type="EMBL" id="KAH0470836.1"/>
    </source>
</evidence>
<evidence type="ECO:0000313" key="2">
    <source>
        <dbReference type="Proteomes" id="UP000775213"/>
    </source>
</evidence>
<dbReference type="EMBL" id="JAGFBR010000001">
    <property type="protein sequence ID" value="KAH0470836.1"/>
    <property type="molecule type" value="Genomic_DNA"/>
</dbReference>
<organism evidence="1 2">
    <name type="scientific">Dendrobium chrysotoxum</name>
    <name type="common">Orchid</name>
    <dbReference type="NCBI Taxonomy" id="161865"/>
    <lineage>
        <taxon>Eukaryota</taxon>
        <taxon>Viridiplantae</taxon>
        <taxon>Streptophyta</taxon>
        <taxon>Embryophyta</taxon>
        <taxon>Tracheophyta</taxon>
        <taxon>Spermatophyta</taxon>
        <taxon>Magnoliopsida</taxon>
        <taxon>Liliopsida</taxon>
        <taxon>Asparagales</taxon>
        <taxon>Orchidaceae</taxon>
        <taxon>Epidendroideae</taxon>
        <taxon>Malaxideae</taxon>
        <taxon>Dendrobiinae</taxon>
        <taxon>Dendrobium</taxon>
    </lineage>
</organism>
<name>A0AAV7HNV9_DENCH</name>
<keyword evidence="2" id="KW-1185">Reference proteome</keyword>
<proteinExistence type="predicted"/>
<sequence>MEDMTMRGPLGRLALAAGLIPGNLAKTPIIRVALKTAMQQRQFVIWTYDTPKKIYLIGSKYGLLQEHRWFVEHDISHLSLTYDSRYQYRTMTTNASESFNVILKYPCGLPIQALIITIYYNIIEGEVVICLVVHLEICDTTSISYD</sequence>